<organism evidence="2 3">
    <name type="scientific">Hymenobacter saemangeumensis</name>
    <dbReference type="NCBI Taxonomy" id="1084522"/>
    <lineage>
        <taxon>Bacteria</taxon>
        <taxon>Pseudomonadati</taxon>
        <taxon>Bacteroidota</taxon>
        <taxon>Cytophagia</taxon>
        <taxon>Cytophagales</taxon>
        <taxon>Hymenobacteraceae</taxon>
        <taxon>Hymenobacter</taxon>
    </lineage>
</organism>
<gene>
    <name evidence="2" type="ORF">GCM10023185_29670</name>
</gene>
<proteinExistence type="predicted"/>
<dbReference type="RefSeq" id="WP_345236874.1">
    <property type="nucleotide sequence ID" value="NZ_BAABGZ010000064.1"/>
</dbReference>
<dbReference type="Proteomes" id="UP001501153">
    <property type="component" value="Unassembled WGS sequence"/>
</dbReference>
<dbReference type="EMBL" id="BAABGZ010000064">
    <property type="protein sequence ID" value="GAA4362091.1"/>
    <property type="molecule type" value="Genomic_DNA"/>
</dbReference>
<keyword evidence="1" id="KW-0732">Signal</keyword>
<evidence type="ECO:0000313" key="3">
    <source>
        <dbReference type="Proteomes" id="UP001501153"/>
    </source>
</evidence>
<feature type="signal peptide" evidence="1">
    <location>
        <begin position="1"/>
        <end position="20"/>
    </location>
</feature>
<keyword evidence="3" id="KW-1185">Reference proteome</keyword>
<evidence type="ECO:0000256" key="1">
    <source>
        <dbReference type="SAM" id="SignalP"/>
    </source>
</evidence>
<name>A0ABP8IL44_9BACT</name>
<protein>
    <recommendedName>
        <fullName evidence="4">Lipocalin-like domain-containing protein</fullName>
    </recommendedName>
</protein>
<feature type="chain" id="PRO_5047280119" description="Lipocalin-like domain-containing protein" evidence="1">
    <location>
        <begin position="21"/>
        <end position="142"/>
    </location>
</feature>
<accession>A0ABP8IL44</accession>
<dbReference type="PROSITE" id="PS51257">
    <property type="entry name" value="PROKAR_LIPOPROTEIN"/>
    <property type="match status" value="1"/>
</dbReference>
<evidence type="ECO:0000313" key="2">
    <source>
        <dbReference type="EMBL" id="GAA4362091.1"/>
    </source>
</evidence>
<evidence type="ECO:0008006" key="4">
    <source>
        <dbReference type="Google" id="ProtNLM"/>
    </source>
</evidence>
<sequence>MKNILLFLVSVLLLGGCTTAGNDDPTPTTSTPTIQGRWVLVDTRVLTVNTATTAVVSNQVTPHTDYVYNFTATQRQPYVNGIINTSGSIPITTWADSIQLGASSPLRLNRYKVRVLTASDMQFERRGTSGSNTITVTENYRR</sequence>
<reference evidence="3" key="1">
    <citation type="journal article" date="2019" name="Int. J. Syst. Evol. Microbiol.">
        <title>The Global Catalogue of Microorganisms (GCM) 10K type strain sequencing project: providing services to taxonomists for standard genome sequencing and annotation.</title>
        <authorList>
            <consortium name="The Broad Institute Genomics Platform"/>
            <consortium name="The Broad Institute Genome Sequencing Center for Infectious Disease"/>
            <person name="Wu L."/>
            <person name="Ma J."/>
        </authorList>
    </citation>
    <scope>NUCLEOTIDE SEQUENCE [LARGE SCALE GENOMIC DNA]</scope>
    <source>
        <strain evidence="3">JCM 17923</strain>
    </source>
</reference>
<comment type="caution">
    <text evidence="2">The sequence shown here is derived from an EMBL/GenBank/DDBJ whole genome shotgun (WGS) entry which is preliminary data.</text>
</comment>